<dbReference type="RefSeq" id="WP_344752105.1">
    <property type="nucleotide sequence ID" value="NZ_BAABBW010000001.1"/>
</dbReference>
<accession>A0ABP7ZUP8</accession>
<name>A0ABP7ZUP8_9MICO</name>
<evidence type="ECO:0008006" key="3">
    <source>
        <dbReference type="Google" id="ProtNLM"/>
    </source>
</evidence>
<reference evidence="2" key="1">
    <citation type="journal article" date="2019" name="Int. J. Syst. Evol. Microbiol.">
        <title>The Global Catalogue of Microorganisms (GCM) 10K type strain sequencing project: providing services to taxonomists for standard genome sequencing and annotation.</title>
        <authorList>
            <consortium name="The Broad Institute Genomics Platform"/>
            <consortium name="The Broad Institute Genome Sequencing Center for Infectious Disease"/>
            <person name="Wu L."/>
            <person name="Ma J."/>
        </authorList>
    </citation>
    <scope>NUCLEOTIDE SEQUENCE [LARGE SCALE GENOMIC DNA]</scope>
    <source>
        <strain evidence="2">JCM 17591</strain>
    </source>
</reference>
<organism evidence="1 2">
    <name type="scientific">Gryllotalpicola koreensis</name>
    <dbReference type="NCBI Taxonomy" id="993086"/>
    <lineage>
        <taxon>Bacteria</taxon>
        <taxon>Bacillati</taxon>
        <taxon>Actinomycetota</taxon>
        <taxon>Actinomycetes</taxon>
        <taxon>Micrococcales</taxon>
        <taxon>Microbacteriaceae</taxon>
        <taxon>Gryllotalpicola</taxon>
    </lineage>
</organism>
<protein>
    <recommendedName>
        <fullName evidence="3">Phage tail protein</fullName>
    </recommendedName>
</protein>
<sequence length="118" mass="12949">MTSTFTFPDASTVTPDLQLVWSWSRDVLDIEHQLSDGTLEVTERPAGPRRGTFQAFFADETAAAGFEAKMAAPGVKAFADTDRPSYAMSFVGKPTAYELDTETRSRFTVTVTFVEVPS</sequence>
<dbReference type="EMBL" id="BAABBW010000001">
    <property type="protein sequence ID" value="GAA4170799.1"/>
    <property type="molecule type" value="Genomic_DNA"/>
</dbReference>
<evidence type="ECO:0000313" key="2">
    <source>
        <dbReference type="Proteomes" id="UP001501079"/>
    </source>
</evidence>
<evidence type="ECO:0000313" key="1">
    <source>
        <dbReference type="EMBL" id="GAA4170799.1"/>
    </source>
</evidence>
<gene>
    <name evidence="1" type="ORF">GCM10022287_09280</name>
</gene>
<proteinExistence type="predicted"/>
<keyword evidence="2" id="KW-1185">Reference proteome</keyword>
<comment type="caution">
    <text evidence="1">The sequence shown here is derived from an EMBL/GenBank/DDBJ whole genome shotgun (WGS) entry which is preliminary data.</text>
</comment>
<dbReference type="Proteomes" id="UP001501079">
    <property type="component" value="Unassembled WGS sequence"/>
</dbReference>